<dbReference type="SUPFAM" id="SSF48371">
    <property type="entry name" value="ARM repeat"/>
    <property type="match status" value="1"/>
</dbReference>
<evidence type="ECO:0000256" key="3">
    <source>
        <dbReference type="SAM" id="MobiDB-lite"/>
    </source>
</evidence>
<accession>A0ABR2JM21</accession>
<feature type="compositionally biased region" description="Low complexity" evidence="3">
    <location>
        <begin position="432"/>
        <end position="445"/>
    </location>
</feature>
<evidence type="ECO:0000256" key="2">
    <source>
        <dbReference type="ARBA" id="ARBA00023306"/>
    </source>
</evidence>
<organism evidence="4 5">
    <name type="scientific">Tritrichomonas musculus</name>
    <dbReference type="NCBI Taxonomy" id="1915356"/>
    <lineage>
        <taxon>Eukaryota</taxon>
        <taxon>Metamonada</taxon>
        <taxon>Parabasalia</taxon>
        <taxon>Tritrichomonadida</taxon>
        <taxon>Tritrichomonadidae</taxon>
        <taxon>Tritrichomonas</taxon>
    </lineage>
</organism>
<proteinExistence type="inferred from homology"/>
<sequence>MSWNWRVGFFRKIDNDFNPDLILSDALLVPQFFQALNEQSPKVVKYTASHLKEIIDIAIGRTPPSNDDEQKQCINILTKAPVIKEKFLKSSDLFNYLAESFSNKNLNYLPAVQLIQSLIEMTSGEALALLSDSSSFYSNLLNLLPSSSIHAFILDIFSKRVKFVINWAVQIEADKPLISFLVDEEPKVRCSLSILSTLVSILPSKSASMLRLASLDIISCIFTTGIEAPTNEVAYGAFHLLVIVYNKCDEDEVFKISDFLQSKYHSMCQYIIRDKSFTKDKCALCELFNLVISASQTLSPEILDTISFLFDLFLENPTISFLHLVFYSIIQSLSNFDPEFTDFLTKHDVANKLLDVEQKRDQIKASFWGQCTQIEIIIKDKIQGDEKWNDYVQNTLDPRQKIMETEYGGEVPISSDSDLELQNYSIIKLGSELSKTSEKSSSSSDDNSDNSDEFVSYSEGEEDTASKEDTQNIEQKTDVEEKK</sequence>
<comment type="caution">
    <text evidence="4">The sequence shown here is derived from an EMBL/GenBank/DDBJ whole genome shotgun (WGS) entry which is preliminary data.</text>
</comment>
<gene>
    <name evidence="4" type="ORF">M9Y10_004798</name>
</gene>
<evidence type="ECO:0000313" key="4">
    <source>
        <dbReference type="EMBL" id="KAK8878035.1"/>
    </source>
</evidence>
<keyword evidence="5" id="KW-1185">Reference proteome</keyword>
<reference evidence="4 5" key="1">
    <citation type="submission" date="2024-04" db="EMBL/GenBank/DDBJ databases">
        <title>Tritrichomonas musculus Genome.</title>
        <authorList>
            <person name="Alves-Ferreira E."/>
            <person name="Grigg M."/>
            <person name="Lorenzi H."/>
            <person name="Galac M."/>
        </authorList>
    </citation>
    <scope>NUCLEOTIDE SEQUENCE [LARGE SCALE GENOMIC DNA]</scope>
    <source>
        <strain evidence="4 5">EAF2021</strain>
    </source>
</reference>
<evidence type="ECO:0000256" key="1">
    <source>
        <dbReference type="ARBA" id="ARBA00006180"/>
    </source>
</evidence>
<feature type="compositionally biased region" description="Basic and acidic residues" evidence="3">
    <location>
        <begin position="464"/>
        <end position="483"/>
    </location>
</feature>
<dbReference type="PANTHER" id="PTHR12634:SF8">
    <property type="entry name" value="FIERY MOUNTAIN, ISOFORM D"/>
    <property type="match status" value="1"/>
</dbReference>
<keyword evidence="2" id="KW-0131">Cell cycle</keyword>
<dbReference type="PANTHER" id="PTHR12634">
    <property type="entry name" value="SIT4 YEAST -ASSOCIATING PROTEIN-RELATED"/>
    <property type="match status" value="1"/>
</dbReference>
<protein>
    <submittedName>
        <fullName evidence="4">Uncharacterized protein</fullName>
    </submittedName>
</protein>
<evidence type="ECO:0000313" key="5">
    <source>
        <dbReference type="Proteomes" id="UP001470230"/>
    </source>
</evidence>
<name>A0ABR2JM21_9EUKA</name>
<dbReference type="EMBL" id="JAPFFF010000011">
    <property type="protein sequence ID" value="KAK8878035.1"/>
    <property type="molecule type" value="Genomic_DNA"/>
</dbReference>
<feature type="region of interest" description="Disordered" evidence="3">
    <location>
        <begin position="432"/>
        <end position="483"/>
    </location>
</feature>
<comment type="similarity">
    <text evidence="1">Belongs to the SAPS family.</text>
</comment>
<dbReference type="InterPro" id="IPR016024">
    <property type="entry name" value="ARM-type_fold"/>
</dbReference>
<dbReference type="InterPro" id="IPR007587">
    <property type="entry name" value="SAPS"/>
</dbReference>
<dbReference type="Proteomes" id="UP001470230">
    <property type="component" value="Unassembled WGS sequence"/>
</dbReference>